<proteinExistence type="predicted"/>
<keyword evidence="3" id="KW-1185">Reference proteome</keyword>
<comment type="caution">
    <text evidence="2">The sequence shown here is derived from an EMBL/GenBank/DDBJ whole genome shotgun (WGS) entry which is preliminary data.</text>
</comment>
<feature type="compositionally biased region" description="Low complexity" evidence="1">
    <location>
        <begin position="82"/>
        <end position="94"/>
    </location>
</feature>
<evidence type="ECO:0000313" key="3">
    <source>
        <dbReference type="Proteomes" id="UP001241926"/>
    </source>
</evidence>
<feature type="non-terminal residue" evidence="2">
    <location>
        <position position="199"/>
    </location>
</feature>
<sequence length="199" mass="21809">NMAARWYQPGTGAFASRDTWLLDPVSQQTNRYSYLDGDPLGGTDPTGHIRQHDSGSGWGSLGMMSSSSRSTLRPVTPRRVRTPAGRTPGRAARSQARRFQRDPAYTNRTISSRPVGRPANGPRPTRGCTYTCSSNTGYRSTNPARTSTTTRTRTTKPPKPPTPQNPNRGPRPTPAPTRPAPKPRVDTSRIQQRSLDRAA</sequence>
<feature type="compositionally biased region" description="Pro residues" evidence="1">
    <location>
        <begin position="157"/>
        <end position="182"/>
    </location>
</feature>
<feature type="compositionally biased region" description="Polar residues" evidence="1">
    <location>
        <begin position="128"/>
        <end position="138"/>
    </location>
</feature>
<feature type="non-terminal residue" evidence="2">
    <location>
        <position position="1"/>
    </location>
</feature>
<feature type="compositionally biased region" description="Low complexity" evidence="1">
    <location>
        <begin position="35"/>
        <end position="46"/>
    </location>
</feature>
<dbReference type="InterPro" id="IPR022385">
    <property type="entry name" value="Rhs_assc_core"/>
</dbReference>
<reference evidence="2 3" key="1">
    <citation type="submission" date="2023-05" db="EMBL/GenBank/DDBJ databases">
        <title>Streptomyces fuscus sp. nov., a brown-black pigment producing actinomyces isolated from dry sand of Sea duck farm.</title>
        <authorList>
            <person name="Xie J."/>
            <person name="Shen N."/>
        </authorList>
    </citation>
    <scope>NUCLEOTIDE SEQUENCE [LARGE SCALE GENOMIC DNA]</scope>
    <source>
        <strain evidence="2 3">GXMU-J15</strain>
    </source>
</reference>
<evidence type="ECO:0000256" key="1">
    <source>
        <dbReference type="SAM" id="MobiDB-lite"/>
    </source>
</evidence>
<accession>A0ABT7JFK0</accession>
<name>A0ABT7JFK0_9ACTN</name>
<dbReference type="RefSeq" id="WP_285437343.1">
    <property type="nucleotide sequence ID" value="NZ_JASJUS010000143.1"/>
</dbReference>
<dbReference type="EMBL" id="JASJUS010000143">
    <property type="protein sequence ID" value="MDL2082288.1"/>
    <property type="molecule type" value="Genomic_DNA"/>
</dbReference>
<gene>
    <name evidence="2" type="ORF">QNN03_38405</name>
</gene>
<feature type="compositionally biased region" description="Low complexity" evidence="1">
    <location>
        <begin position="61"/>
        <end position="75"/>
    </location>
</feature>
<feature type="compositionally biased region" description="Low complexity" evidence="1">
    <location>
        <begin position="139"/>
        <end position="152"/>
    </location>
</feature>
<organism evidence="2 3">
    <name type="scientific">Streptomyces fuscus</name>
    <dbReference type="NCBI Taxonomy" id="3048495"/>
    <lineage>
        <taxon>Bacteria</taxon>
        <taxon>Bacillati</taxon>
        <taxon>Actinomycetota</taxon>
        <taxon>Actinomycetes</taxon>
        <taxon>Kitasatosporales</taxon>
        <taxon>Streptomycetaceae</taxon>
        <taxon>Streptomyces</taxon>
    </lineage>
</organism>
<dbReference type="Proteomes" id="UP001241926">
    <property type="component" value="Unassembled WGS sequence"/>
</dbReference>
<evidence type="ECO:0000313" key="2">
    <source>
        <dbReference type="EMBL" id="MDL2082288.1"/>
    </source>
</evidence>
<dbReference type="NCBIfam" id="TIGR03696">
    <property type="entry name" value="Rhs_assc_core"/>
    <property type="match status" value="1"/>
</dbReference>
<feature type="region of interest" description="Disordered" evidence="1">
    <location>
        <begin position="32"/>
        <end position="199"/>
    </location>
</feature>
<dbReference type="Gene3D" id="2.180.10.10">
    <property type="entry name" value="RHS repeat-associated core"/>
    <property type="match status" value="1"/>
</dbReference>
<protein>
    <submittedName>
        <fullName evidence="2">RHS repeat-associated core domain-containing protein</fullName>
    </submittedName>
</protein>